<dbReference type="Proteomes" id="UP000298551">
    <property type="component" value="Chromosome"/>
</dbReference>
<proteinExistence type="predicted"/>
<organism evidence="1 2">
    <name type="scientific">Pseudomonas putida</name>
    <name type="common">Arthrobacter siderocapsulatus</name>
    <dbReference type="NCBI Taxonomy" id="303"/>
    <lineage>
        <taxon>Bacteria</taxon>
        <taxon>Pseudomonadati</taxon>
        <taxon>Pseudomonadota</taxon>
        <taxon>Gammaproteobacteria</taxon>
        <taxon>Pseudomonadales</taxon>
        <taxon>Pseudomonadaceae</taxon>
        <taxon>Pseudomonas</taxon>
    </lineage>
</organism>
<name>A0A4D6X6U9_PSEPU</name>
<accession>A0A4D6X6U9</accession>
<gene>
    <name evidence="1" type="ORF">E6B08_11350</name>
</gene>
<dbReference type="AlphaFoldDB" id="A0A4D6X6U9"/>
<dbReference type="EMBL" id="CP039371">
    <property type="protein sequence ID" value="QCI11916.1"/>
    <property type="molecule type" value="Genomic_DNA"/>
</dbReference>
<dbReference type="RefSeq" id="WP_136914077.1">
    <property type="nucleotide sequence ID" value="NZ_CP039371.1"/>
</dbReference>
<evidence type="ECO:0000313" key="2">
    <source>
        <dbReference type="Proteomes" id="UP000298551"/>
    </source>
</evidence>
<reference evidence="2" key="1">
    <citation type="submission" date="2019-04" db="EMBL/GenBank/DDBJ databases">
        <title>Genome sequence of Pseudomonas putida 1290, an auxin catabolizing strain.</title>
        <authorList>
            <person name="Laird T.S."/>
            <person name="Leveau J.H.J."/>
        </authorList>
    </citation>
    <scope>NUCLEOTIDE SEQUENCE [LARGE SCALE GENOMIC DNA]</scope>
    <source>
        <strain evidence="2">1290</strain>
    </source>
</reference>
<evidence type="ECO:0000313" key="1">
    <source>
        <dbReference type="EMBL" id="QCI11916.1"/>
    </source>
</evidence>
<dbReference type="OrthoDB" id="6994458at2"/>
<protein>
    <submittedName>
        <fullName evidence="1">Uncharacterized protein</fullName>
    </submittedName>
</protein>
<sequence length="76" mass="8638">MNTLRKKASPHRLVGVEHLMSQALAEFEAESRMACRALRLRMAVMRFGVGSVLPNDLPRDVPEVERPETFLSHTLH</sequence>